<dbReference type="EMBL" id="KQ241615">
    <property type="protein sequence ID" value="KNC87301.1"/>
    <property type="molecule type" value="Genomic_DNA"/>
</dbReference>
<proteinExistence type="predicted"/>
<reference evidence="1 2" key="1">
    <citation type="submission" date="2011-02" db="EMBL/GenBank/DDBJ databases">
        <title>The Genome Sequence of Sphaeroforma arctica JP610.</title>
        <authorList>
            <consortium name="The Broad Institute Genome Sequencing Platform"/>
            <person name="Russ C."/>
            <person name="Cuomo C."/>
            <person name="Young S.K."/>
            <person name="Zeng Q."/>
            <person name="Gargeya S."/>
            <person name="Alvarado L."/>
            <person name="Berlin A."/>
            <person name="Chapman S.B."/>
            <person name="Chen Z."/>
            <person name="Freedman E."/>
            <person name="Gellesch M."/>
            <person name="Goldberg J."/>
            <person name="Griggs A."/>
            <person name="Gujja S."/>
            <person name="Heilman E."/>
            <person name="Heiman D."/>
            <person name="Howarth C."/>
            <person name="Mehta T."/>
            <person name="Neiman D."/>
            <person name="Pearson M."/>
            <person name="Roberts A."/>
            <person name="Saif S."/>
            <person name="Shea T."/>
            <person name="Shenoy N."/>
            <person name="Sisk P."/>
            <person name="Stolte C."/>
            <person name="Sykes S."/>
            <person name="White J."/>
            <person name="Yandava C."/>
            <person name="Burger G."/>
            <person name="Gray M.W."/>
            <person name="Holland P.W.H."/>
            <person name="King N."/>
            <person name="Lang F.B.F."/>
            <person name="Roger A.J."/>
            <person name="Ruiz-Trillo I."/>
            <person name="Haas B."/>
            <person name="Nusbaum C."/>
            <person name="Birren B."/>
        </authorList>
    </citation>
    <scope>NUCLEOTIDE SEQUENCE [LARGE SCALE GENOMIC DNA]</scope>
    <source>
        <strain evidence="1 2">JP610</strain>
    </source>
</reference>
<dbReference type="GeneID" id="25901086"/>
<sequence>MPTVNFKDIKITTILETKADWLPWKTQIILSVNCEEIPTILTDPTPSRGHRWTPKEISEAYRIINRTLFPILQTDISQFIDMPWVAVAALQRKFEALTEDDD</sequence>
<dbReference type="RefSeq" id="XP_014161203.1">
    <property type="nucleotide sequence ID" value="XM_014305728.1"/>
</dbReference>
<name>A0A0L0GEI8_9EUKA</name>
<keyword evidence="2" id="KW-1185">Reference proteome</keyword>
<evidence type="ECO:0000313" key="1">
    <source>
        <dbReference type="EMBL" id="KNC87301.1"/>
    </source>
</evidence>
<protein>
    <submittedName>
        <fullName evidence="1">Uncharacterized protein</fullName>
    </submittedName>
</protein>
<gene>
    <name evidence="1" type="ORF">SARC_00582</name>
</gene>
<accession>A0A0L0GEI8</accession>
<dbReference type="Proteomes" id="UP000054560">
    <property type="component" value="Unassembled WGS sequence"/>
</dbReference>
<dbReference type="AlphaFoldDB" id="A0A0L0GEI8"/>
<evidence type="ECO:0000313" key="2">
    <source>
        <dbReference type="Proteomes" id="UP000054560"/>
    </source>
</evidence>
<organism evidence="1 2">
    <name type="scientific">Sphaeroforma arctica JP610</name>
    <dbReference type="NCBI Taxonomy" id="667725"/>
    <lineage>
        <taxon>Eukaryota</taxon>
        <taxon>Ichthyosporea</taxon>
        <taxon>Ichthyophonida</taxon>
        <taxon>Sphaeroforma</taxon>
    </lineage>
</organism>